<feature type="domain" description="ABC transmembrane type-1" evidence="9">
    <location>
        <begin position="17"/>
        <end position="290"/>
    </location>
</feature>
<dbReference type="GO" id="GO:0140359">
    <property type="term" value="F:ABC-type transporter activity"/>
    <property type="evidence" value="ECO:0007669"/>
    <property type="project" value="InterPro"/>
</dbReference>
<name>W4LS13_ENTF1</name>
<dbReference type="PANTHER" id="PTHR24221">
    <property type="entry name" value="ATP-BINDING CASSETTE SUB-FAMILY B"/>
    <property type="match status" value="1"/>
</dbReference>
<dbReference type="InterPro" id="IPR036640">
    <property type="entry name" value="ABC1_TM_sf"/>
</dbReference>
<evidence type="ECO:0000256" key="6">
    <source>
        <dbReference type="ARBA" id="ARBA00023136"/>
    </source>
</evidence>
<dbReference type="SUPFAM" id="SSF90123">
    <property type="entry name" value="ABC transporter transmembrane region"/>
    <property type="match status" value="1"/>
</dbReference>
<reference evidence="10 11" key="1">
    <citation type="journal article" date="2014" name="Nature">
        <title>An environmental bacterial taxon with a large and distinct metabolic repertoire.</title>
        <authorList>
            <person name="Wilson M.C."/>
            <person name="Mori T."/>
            <person name="Ruckert C."/>
            <person name="Uria A.R."/>
            <person name="Helf M.J."/>
            <person name="Takada K."/>
            <person name="Gernert C."/>
            <person name="Steffens U.A."/>
            <person name="Heycke N."/>
            <person name="Schmitt S."/>
            <person name="Rinke C."/>
            <person name="Helfrich E.J."/>
            <person name="Brachmann A.O."/>
            <person name="Gurgui C."/>
            <person name="Wakimoto T."/>
            <person name="Kracht M."/>
            <person name="Crusemann M."/>
            <person name="Hentschel U."/>
            <person name="Abe I."/>
            <person name="Matsunaga S."/>
            <person name="Kalinowski J."/>
            <person name="Takeyama H."/>
            <person name="Piel J."/>
        </authorList>
    </citation>
    <scope>NUCLEOTIDE SEQUENCE [LARGE SCALE GENOMIC DNA]</scope>
    <source>
        <strain evidence="11">TSY1</strain>
    </source>
</reference>
<dbReference type="Gene3D" id="1.20.1560.10">
    <property type="entry name" value="ABC transporter type 1, transmembrane domain"/>
    <property type="match status" value="1"/>
</dbReference>
<dbReference type="GO" id="GO:0016887">
    <property type="term" value="F:ATP hydrolysis activity"/>
    <property type="evidence" value="ECO:0007669"/>
    <property type="project" value="InterPro"/>
</dbReference>
<feature type="transmembrane region" description="Helical" evidence="7">
    <location>
        <begin position="47"/>
        <end position="64"/>
    </location>
</feature>
<dbReference type="InterPro" id="IPR005898">
    <property type="entry name" value="Cyc_pep_transpt_SyrD/YojI"/>
</dbReference>
<feature type="domain" description="ABC transporter" evidence="8">
    <location>
        <begin position="330"/>
        <end position="560"/>
    </location>
</feature>
<dbReference type="HOGENOM" id="CLU_023671_1_0_7"/>
<keyword evidence="6 7" id="KW-0472">Membrane</keyword>
<dbReference type="InterPro" id="IPR039421">
    <property type="entry name" value="Type_1_exporter"/>
</dbReference>
<evidence type="ECO:0000256" key="5">
    <source>
        <dbReference type="ARBA" id="ARBA00022989"/>
    </source>
</evidence>
<keyword evidence="2 7" id="KW-0812">Transmembrane</keyword>
<dbReference type="InterPro" id="IPR011527">
    <property type="entry name" value="ABC1_TM_dom"/>
</dbReference>
<dbReference type="AlphaFoldDB" id="W4LS13"/>
<dbReference type="PROSITE" id="PS50893">
    <property type="entry name" value="ABC_TRANSPORTER_2"/>
    <property type="match status" value="1"/>
</dbReference>
<evidence type="ECO:0000256" key="4">
    <source>
        <dbReference type="ARBA" id="ARBA00022840"/>
    </source>
</evidence>
<dbReference type="SMART" id="SM00382">
    <property type="entry name" value="AAA"/>
    <property type="match status" value="1"/>
</dbReference>
<keyword evidence="3" id="KW-0547">Nucleotide-binding</keyword>
<gene>
    <name evidence="10" type="ORF">ETSY1_10275</name>
</gene>
<dbReference type="GO" id="GO:0005524">
    <property type="term" value="F:ATP binding"/>
    <property type="evidence" value="ECO:0007669"/>
    <property type="project" value="UniProtKB-KW"/>
</dbReference>
<evidence type="ECO:0000259" key="9">
    <source>
        <dbReference type="PROSITE" id="PS50929"/>
    </source>
</evidence>
<protein>
    <recommendedName>
        <fullName evidence="12">Cyclic peptide transporter</fullName>
    </recommendedName>
</protein>
<feature type="transmembrane region" description="Helical" evidence="7">
    <location>
        <begin position="12"/>
        <end position="35"/>
    </location>
</feature>
<evidence type="ECO:0008006" key="12">
    <source>
        <dbReference type="Google" id="ProtNLM"/>
    </source>
</evidence>
<evidence type="ECO:0000313" key="11">
    <source>
        <dbReference type="Proteomes" id="UP000019141"/>
    </source>
</evidence>
<sequence length="560" mass="63423">MKIITFLRRELTLSFRLLALIAGISGLSCALILAVINKAAEQANENVLSFVPVFITLVTAYIFSQRYLLLTTANHIEEALHRIRVRIVAKIQDAELLTLERIGQTEIYTGITKELQSISRASLVMVLMVQSLILMFFALIYIAIQSLLALILYAGLMTMIGIFSARRYKRVAASIHDSLVQENVLLEATEHLLHGFKEVKMSEARRTDLNRHITEASHSAVDLIAESNALSAGLNILAQTSLYLSLAVLVFILPAIISIDNRELVKLTSAVLFLVAPLVSMLAGMQMYTGANVSAERIDQLEAAIDRHVRPMAKRRGDDLVMRDAPFRDIAFQDVQFDYVDPRGGVTFRLGPLNLVITSGETLFISGGNGSGKSTFLRLLTSLYFPTRGTVQVDGQRLSESNAAAYRELFGVIFYDYHLFDRLYGLRHIDENQVDTLLQRFRLADKTRFKGDRFETLDLSTGQRRRLALVVHYLEDKPICVFDEWAAEQDPDFRRYFYTCILPELKAQGKTVIAVTHDDRYYDLDYVDRIIRFEEGQVVMGAQRERERWRQRSGSGHPDD</sequence>
<dbReference type="InterPro" id="IPR003439">
    <property type="entry name" value="ABC_transporter-like_ATP-bd"/>
</dbReference>
<feature type="transmembrane region" description="Helical" evidence="7">
    <location>
        <begin position="241"/>
        <end position="259"/>
    </location>
</feature>
<dbReference type="Gene3D" id="3.40.50.300">
    <property type="entry name" value="P-loop containing nucleotide triphosphate hydrolases"/>
    <property type="match status" value="1"/>
</dbReference>
<accession>W4LS13</accession>
<keyword evidence="4" id="KW-0067">ATP-binding</keyword>
<dbReference type="Pfam" id="PF00005">
    <property type="entry name" value="ABC_tran"/>
    <property type="match status" value="1"/>
</dbReference>
<comment type="caution">
    <text evidence="10">The sequence shown here is derived from an EMBL/GenBank/DDBJ whole genome shotgun (WGS) entry which is preliminary data.</text>
</comment>
<dbReference type="InterPro" id="IPR027417">
    <property type="entry name" value="P-loop_NTPase"/>
</dbReference>
<proteinExistence type="predicted"/>
<dbReference type="EMBL" id="AZHW01000315">
    <property type="protein sequence ID" value="ETX00685.1"/>
    <property type="molecule type" value="Genomic_DNA"/>
</dbReference>
<dbReference type="GO" id="GO:0034040">
    <property type="term" value="F:ATPase-coupled lipid transmembrane transporter activity"/>
    <property type="evidence" value="ECO:0007669"/>
    <property type="project" value="TreeGrafter"/>
</dbReference>
<feature type="transmembrane region" description="Helical" evidence="7">
    <location>
        <begin position="265"/>
        <end position="284"/>
    </location>
</feature>
<dbReference type="Proteomes" id="UP000019141">
    <property type="component" value="Unassembled WGS sequence"/>
</dbReference>
<dbReference type="PROSITE" id="PS51257">
    <property type="entry name" value="PROKAR_LIPOPROTEIN"/>
    <property type="match status" value="1"/>
</dbReference>
<dbReference type="NCBIfam" id="TIGR01194">
    <property type="entry name" value="cyc_pep_trnsptr"/>
    <property type="match status" value="1"/>
</dbReference>
<dbReference type="InterPro" id="IPR003593">
    <property type="entry name" value="AAA+_ATPase"/>
</dbReference>
<keyword evidence="5 7" id="KW-1133">Transmembrane helix</keyword>
<feature type="transmembrane region" description="Helical" evidence="7">
    <location>
        <begin position="150"/>
        <end position="168"/>
    </location>
</feature>
<dbReference type="PROSITE" id="PS50929">
    <property type="entry name" value="ABC_TM1F"/>
    <property type="match status" value="1"/>
</dbReference>
<dbReference type="GO" id="GO:0005886">
    <property type="term" value="C:plasma membrane"/>
    <property type="evidence" value="ECO:0007669"/>
    <property type="project" value="UniProtKB-SubCell"/>
</dbReference>
<evidence type="ECO:0000259" key="8">
    <source>
        <dbReference type="PROSITE" id="PS50893"/>
    </source>
</evidence>
<organism evidence="10 11">
    <name type="scientific">Entotheonella factor</name>
    <dbReference type="NCBI Taxonomy" id="1429438"/>
    <lineage>
        <taxon>Bacteria</taxon>
        <taxon>Pseudomonadati</taxon>
        <taxon>Nitrospinota/Tectimicrobiota group</taxon>
        <taxon>Candidatus Tectimicrobiota</taxon>
        <taxon>Candidatus Entotheonellia</taxon>
        <taxon>Candidatus Entotheonellales</taxon>
        <taxon>Candidatus Entotheonellaceae</taxon>
        <taxon>Candidatus Entotheonella</taxon>
    </lineage>
</organism>
<dbReference type="SUPFAM" id="SSF52540">
    <property type="entry name" value="P-loop containing nucleoside triphosphate hydrolases"/>
    <property type="match status" value="1"/>
</dbReference>
<evidence type="ECO:0000256" key="2">
    <source>
        <dbReference type="ARBA" id="ARBA00022692"/>
    </source>
</evidence>
<keyword evidence="11" id="KW-1185">Reference proteome</keyword>
<evidence type="ECO:0000256" key="3">
    <source>
        <dbReference type="ARBA" id="ARBA00022741"/>
    </source>
</evidence>
<dbReference type="GO" id="GO:1904680">
    <property type="term" value="F:peptide transmembrane transporter activity"/>
    <property type="evidence" value="ECO:0007669"/>
    <property type="project" value="InterPro"/>
</dbReference>
<evidence type="ECO:0000313" key="10">
    <source>
        <dbReference type="EMBL" id="ETX00685.1"/>
    </source>
</evidence>
<feature type="transmembrane region" description="Helical" evidence="7">
    <location>
        <begin position="123"/>
        <end position="144"/>
    </location>
</feature>
<dbReference type="GO" id="GO:0015833">
    <property type="term" value="P:peptide transport"/>
    <property type="evidence" value="ECO:0007669"/>
    <property type="project" value="InterPro"/>
</dbReference>
<evidence type="ECO:0000256" key="1">
    <source>
        <dbReference type="ARBA" id="ARBA00004651"/>
    </source>
</evidence>
<comment type="subcellular location">
    <subcellularLocation>
        <location evidence="1">Cell membrane</location>
        <topology evidence="1">Multi-pass membrane protein</topology>
    </subcellularLocation>
</comment>
<dbReference type="PANTHER" id="PTHR24221:SF654">
    <property type="entry name" value="ATP-BINDING CASSETTE SUB-FAMILY B MEMBER 6"/>
    <property type="match status" value="1"/>
</dbReference>
<evidence type="ECO:0000256" key="7">
    <source>
        <dbReference type="SAM" id="Phobius"/>
    </source>
</evidence>
<dbReference type="PATRIC" id="fig|1429438.4.peg.2097"/>